<dbReference type="Proteomes" id="UP000175829">
    <property type="component" value="Unassembled WGS sequence"/>
</dbReference>
<dbReference type="InterPro" id="IPR023430">
    <property type="entry name" value="Pept_HybD-like_dom_sf"/>
</dbReference>
<feature type="compositionally biased region" description="Low complexity" evidence="5">
    <location>
        <begin position="179"/>
        <end position="192"/>
    </location>
</feature>
<evidence type="ECO:0000256" key="5">
    <source>
        <dbReference type="SAM" id="MobiDB-lite"/>
    </source>
</evidence>
<evidence type="ECO:0000256" key="2">
    <source>
        <dbReference type="ARBA" id="ARBA00022670"/>
    </source>
</evidence>
<dbReference type="Pfam" id="PF01750">
    <property type="entry name" value="HycI"/>
    <property type="match status" value="1"/>
</dbReference>
<evidence type="ECO:0000256" key="1">
    <source>
        <dbReference type="ARBA" id="ARBA00006814"/>
    </source>
</evidence>
<comment type="similarity">
    <text evidence="1">Belongs to the peptidase A31 family.</text>
</comment>
<proteinExistence type="inferred from homology"/>
<evidence type="ECO:0008006" key="8">
    <source>
        <dbReference type="Google" id="ProtNLM"/>
    </source>
</evidence>
<evidence type="ECO:0000313" key="6">
    <source>
        <dbReference type="EMBL" id="OEU99445.1"/>
    </source>
</evidence>
<dbReference type="EMBL" id="LJGV01000022">
    <property type="protein sequence ID" value="OEU99445.1"/>
    <property type="molecule type" value="Genomic_DNA"/>
</dbReference>
<evidence type="ECO:0000256" key="3">
    <source>
        <dbReference type="ARBA" id="ARBA00022750"/>
    </source>
</evidence>
<reference evidence="6 7" key="1">
    <citation type="journal article" date="2016" name="Front. Microbiol.">
        <title>Comparative Genomics Analysis of Streptomyces Species Reveals Their Adaptation to the Marine Environment and Their Diversity at the Genomic Level.</title>
        <authorList>
            <person name="Tian X."/>
            <person name="Zhang Z."/>
            <person name="Yang T."/>
            <person name="Chen M."/>
            <person name="Li J."/>
            <person name="Chen F."/>
            <person name="Yang J."/>
            <person name="Li W."/>
            <person name="Zhang B."/>
            <person name="Zhang Z."/>
            <person name="Wu J."/>
            <person name="Zhang C."/>
            <person name="Long L."/>
            <person name="Xiao J."/>
        </authorList>
    </citation>
    <scope>NUCLEOTIDE SEQUENCE [LARGE SCALE GENOMIC DNA]</scope>
    <source>
        <strain evidence="6 7">SCSIO M10379</strain>
    </source>
</reference>
<protein>
    <recommendedName>
        <fullName evidence="8">Hydrogenase maturation protease</fullName>
    </recommendedName>
</protein>
<keyword evidence="2" id="KW-0645">Protease</keyword>
<dbReference type="PANTHER" id="PTHR30302:SF1">
    <property type="entry name" value="HYDROGENASE 2 MATURATION PROTEASE"/>
    <property type="match status" value="1"/>
</dbReference>
<dbReference type="AlphaFoldDB" id="A0A1E7K6D2"/>
<name>A0A1E7K6D2_9ACTN</name>
<evidence type="ECO:0000256" key="4">
    <source>
        <dbReference type="ARBA" id="ARBA00022801"/>
    </source>
</evidence>
<dbReference type="RefSeq" id="WP_019356307.1">
    <property type="nucleotide sequence ID" value="NZ_LJGV01000022.1"/>
</dbReference>
<dbReference type="SUPFAM" id="SSF53163">
    <property type="entry name" value="HybD-like"/>
    <property type="match status" value="1"/>
</dbReference>
<dbReference type="GO" id="GO:0004190">
    <property type="term" value="F:aspartic-type endopeptidase activity"/>
    <property type="evidence" value="ECO:0007669"/>
    <property type="project" value="UniProtKB-KW"/>
</dbReference>
<dbReference type="GO" id="GO:0008047">
    <property type="term" value="F:enzyme activator activity"/>
    <property type="evidence" value="ECO:0007669"/>
    <property type="project" value="InterPro"/>
</dbReference>
<dbReference type="Gene3D" id="3.40.50.1450">
    <property type="entry name" value="HybD-like"/>
    <property type="match status" value="1"/>
</dbReference>
<organism evidence="6 7">
    <name type="scientific">Streptomyces qinglanensis</name>
    <dbReference type="NCBI Taxonomy" id="943816"/>
    <lineage>
        <taxon>Bacteria</taxon>
        <taxon>Bacillati</taxon>
        <taxon>Actinomycetota</taxon>
        <taxon>Actinomycetes</taxon>
        <taxon>Kitasatosporales</taxon>
        <taxon>Streptomycetaceae</taxon>
        <taxon>Streptomyces</taxon>
    </lineage>
</organism>
<feature type="region of interest" description="Disordered" evidence="5">
    <location>
        <begin position="166"/>
        <end position="209"/>
    </location>
</feature>
<dbReference type="NCBIfam" id="TIGR00072">
    <property type="entry name" value="hydrog_prot"/>
    <property type="match status" value="1"/>
</dbReference>
<comment type="caution">
    <text evidence="6">The sequence shown here is derived from an EMBL/GenBank/DDBJ whole genome shotgun (WGS) entry which is preliminary data.</text>
</comment>
<accession>A0A1E7K6D2</accession>
<keyword evidence="4" id="KW-0378">Hydrolase</keyword>
<dbReference type="GO" id="GO:0016485">
    <property type="term" value="P:protein processing"/>
    <property type="evidence" value="ECO:0007669"/>
    <property type="project" value="TreeGrafter"/>
</dbReference>
<keyword evidence="3" id="KW-0064">Aspartyl protease</keyword>
<evidence type="ECO:0000313" key="7">
    <source>
        <dbReference type="Proteomes" id="UP000175829"/>
    </source>
</evidence>
<dbReference type="PANTHER" id="PTHR30302">
    <property type="entry name" value="HYDROGENASE 1 MATURATION PROTEASE"/>
    <property type="match status" value="1"/>
</dbReference>
<dbReference type="PATRIC" id="fig|943816.4.peg.3155"/>
<dbReference type="InterPro" id="IPR000671">
    <property type="entry name" value="Peptidase_A31"/>
</dbReference>
<gene>
    <name evidence="6" type="ORF">AN217_18315</name>
</gene>
<dbReference type="PRINTS" id="PR00446">
    <property type="entry name" value="HYDRGNUPTAKE"/>
</dbReference>
<sequence>MTEPTGRTLVAGIGNIFLGDDGFGVEVVQRLARRPLPGRVQVLDIGVRGVHLAYQVLDSCDTLILVDAVHRGGAPGTVRLIEVAEEDRACPAGVPAVDGHHMSPDAVLALLETLREGTGGSTPRRVFVVGCEPADLAEGIGLSTPVAAAVDEAVALVERLLADEPGCVPPKAPARADDPATTGQRGSAGRAQAAERRTAAPESGVAAPG</sequence>